<dbReference type="CDD" id="cd19174">
    <property type="entry name" value="SET_ASH1L"/>
    <property type="match status" value="1"/>
</dbReference>
<dbReference type="InterPro" id="IPR043319">
    <property type="entry name" value="PHD_ASH1L"/>
</dbReference>
<dbReference type="CDD" id="cd15548">
    <property type="entry name" value="PHD_ASH1L"/>
    <property type="match status" value="1"/>
</dbReference>
<dbReference type="InterPro" id="IPR017956">
    <property type="entry name" value="AT_hook_DNA-bd_motif"/>
</dbReference>
<evidence type="ECO:0000256" key="13">
    <source>
        <dbReference type="PROSITE-ProRule" id="PRU00035"/>
    </source>
</evidence>
<feature type="region of interest" description="Disordered" evidence="14">
    <location>
        <begin position="1"/>
        <end position="24"/>
    </location>
</feature>
<evidence type="ECO:0000313" key="21">
    <source>
        <dbReference type="RefSeq" id="XP_017772176.1"/>
    </source>
</evidence>
<dbReference type="SMART" id="SM00439">
    <property type="entry name" value="BAH"/>
    <property type="match status" value="1"/>
</dbReference>
<evidence type="ECO:0000313" key="20">
    <source>
        <dbReference type="Proteomes" id="UP000695000"/>
    </source>
</evidence>
<dbReference type="SUPFAM" id="SSF82199">
    <property type="entry name" value="SET domain"/>
    <property type="match status" value="1"/>
</dbReference>
<dbReference type="GeneID" id="108559411"/>
<dbReference type="PROSITE" id="PS50014">
    <property type="entry name" value="BROMODOMAIN_2"/>
    <property type="match status" value="1"/>
</dbReference>
<keyword evidence="6" id="KW-0949">S-adenosyl-L-methionine</keyword>
<dbReference type="Pfam" id="PF00439">
    <property type="entry name" value="Bromodomain"/>
    <property type="match status" value="1"/>
</dbReference>
<evidence type="ECO:0000256" key="2">
    <source>
        <dbReference type="ARBA" id="ARBA00004286"/>
    </source>
</evidence>
<dbReference type="InterPro" id="IPR001487">
    <property type="entry name" value="Bromodomain"/>
</dbReference>
<reference evidence="21" key="1">
    <citation type="submission" date="2025-08" db="UniProtKB">
        <authorList>
            <consortium name="RefSeq"/>
        </authorList>
    </citation>
    <scope>IDENTIFICATION</scope>
    <source>
        <tissue evidence="21">Whole Larva</tissue>
    </source>
</reference>
<dbReference type="SMART" id="SM00384">
    <property type="entry name" value="AT_hook"/>
    <property type="match status" value="3"/>
</dbReference>
<evidence type="ECO:0000256" key="11">
    <source>
        <dbReference type="ARBA" id="ARBA00023117"/>
    </source>
</evidence>
<dbReference type="Pfam" id="PF00856">
    <property type="entry name" value="SET"/>
    <property type="match status" value="1"/>
</dbReference>
<gene>
    <name evidence="21" type="primary">LOC108559411</name>
</gene>
<evidence type="ECO:0000256" key="14">
    <source>
        <dbReference type="SAM" id="MobiDB-lite"/>
    </source>
</evidence>
<feature type="compositionally biased region" description="Basic residues" evidence="14">
    <location>
        <begin position="158"/>
        <end position="168"/>
    </location>
</feature>
<feature type="compositionally biased region" description="Polar residues" evidence="14">
    <location>
        <begin position="682"/>
        <end position="693"/>
    </location>
</feature>
<keyword evidence="10" id="KW-0156">Chromatin regulator</keyword>
<keyword evidence="3" id="KW-0158">Chromosome</keyword>
<feature type="domain" description="BAH" evidence="18">
    <location>
        <begin position="1628"/>
        <end position="1764"/>
    </location>
</feature>
<dbReference type="SMART" id="SM00317">
    <property type="entry name" value="SET"/>
    <property type="match status" value="1"/>
</dbReference>
<feature type="compositionally biased region" description="Basic and acidic residues" evidence="14">
    <location>
        <begin position="597"/>
        <end position="606"/>
    </location>
</feature>
<evidence type="ECO:0000259" key="16">
    <source>
        <dbReference type="PROSITE" id="PS50280"/>
    </source>
</evidence>
<dbReference type="CDD" id="cd05525">
    <property type="entry name" value="Bromo_ASH1"/>
    <property type="match status" value="1"/>
</dbReference>
<keyword evidence="9" id="KW-0862">Zinc</keyword>
<feature type="domain" description="Post-SET" evidence="17">
    <location>
        <begin position="1266"/>
        <end position="1282"/>
    </location>
</feature>
<dbReference type="Pfam" id="PF01426">
    <property type="entry name" value="BAH"/>
    <property type="match status" value="1"/>
</dbReference>
<evidence type="ECO:0000256" key="6">
    <source>
        <dbReference type="ARBA" id="ARBA00022691"/>
    </source>
</evidence>
<feature type="compositionally biased region" description="Polar residues" evidence="14">
    <location>
        <begin position="183"/>
        <end position="204"/>
    </location>
</feature>
<dbReference type="PANTHER" id="PTHR46147:SF3">
    <property type="entry name" value="HISTONE-LYSINE N-METHYLTRANSFERASE ASH1"/>
    <property type="match status" value="1"/>
</dbReference>
<dbReference type="Proteomes" id="UP000695000">
    <property type="component" value="Unplaced"/>
</dbReference>
<dbReference type="Pfam" id="PF17907">
    <property type="entry name" value="AWS"/>
    <property type="match status" value="1"/>
</dbReference>
<comment type="subcellular location">
    <subcellularLocation>
        <location evidence="2">Chromosome</location>
    </subcellularLocation>
    <subcellularLocation>
        <location evidence="1">Nucleus</location>
    </subcellularLocation>
</comment>
<dbReference type="SMART" id="SM00297">
    <property type="entry name" value="BROMO"/>
    <property type="match status" value="1"/>
</dbReference>
<feature type="region of interest" description="Disordered" evidence="14">
    <location>
        <begin position="893"/>
        <end position="917"/>
    </location>
</feature>
<proteinExistence type="predicted"/>
<dbReference type="Gene3D" id="2.30.30.490">
    <property type="match status" value="1"/>
</dbReference>
<dbReference type="PROSITE" id="PS50868">
    <property type="entry name" value="POST_SET"/>
    <property type="match status" value="1"/>
</dbReference>
<dbReference type="SMART" id="SM00508">
    <property type="entry name" value="PostSET"/>
    <property type="match status" value="1"/>
</dbReference>
<dbReference type="CDD" id="cd04717">
    <property type="entry name" value="BAH_polybromo"/>
    <property type="match status" value="1"/>
</dbReference>
<feature type="region of interest" description="Disordered" evidence="14">
    <location>
        <begin position="53"/>
        <end position="246"/>
    </location>
</feature>
<evidence type="ECO:0000256" key="4">
    <source>
        <dbReference type="ARBA" id="ARBA00022603"/>
    </source>
</evidence>
<dbReference type="InterPro" id="IPR019786">
    <property type="entry name" value="Zinc_finger_PHD-type_CS"/>
</dbReference>
<keyword evidence="20" id="KW-1185">Reference proteome</keyword>
<name>A0ABM1MC76_NICVS</name>
<dbReference type="PROSITE" id="PS01359">
    <property type="entry name" value="ZF_PHD_1"/>
    <property type="match status" value="1"/>
</dbReference>
<keyword evidence="8" id="KW-0863">Zinc-finger</keyword>
<dbReference type="InterPro" id="IPR036427">
    <property type="entry name" value="Bromodomain-like_sf"/>
</dbReference>
<dbReference type="RefSeq" id="XP_017772176.1">
    <property type="nucleotide sequence ID" value="XM_017916687.1"/>
</dbReference>
<evidence type="ECO:0000256" key="7">
    <source>
        <dbReference type="ARBA" id="ARBA00022723"/>
    </source>
</evidence>
<dbReference type="PANTHER" id="PTHR46147">
    <property type="entry name" value="HISTONE-LYSINE N-METHYLTRANSFERASE ASH1"/>
    <property type="match status" value="1"/>
</dbReference>
<dbReference type="SMART" id="SM00570">
    <property type="entry name" value="AWS"/>
    <property type="match status" value="1"/>
</dbReference>
<dbReference type="InterPro" id="IPR001965">
    <property type="entry name" value="Znf_PHD"/>
</dbReference>
<feature type="compositionally biased region" description="Polar residues" evidence="14">
    <location>
        <begin position="108"/>
        <end position="119"/>
    </location>
</feature>
<feature type="compositionally biased region" description="Polar residues" evidence="14">
    <location>
        <begin position="491"/>
        <end position="504"/>
    </location>
</feature>
<dbReference type="SUPFAM" id="SSF47370">
    <property type="entry name" value="Bromodomain"/>
    <property type="match status" value="1"/>
</dbReference>
<dbReference type="PRINTS" id="PR00503">
    <property type="entry name" value="BROMODOMAIN"/>
</dbReference>
<protein>
    <submittedName>
        <fullName evidence="21">Histone-lysine N-methyltransferase ash1</fullName>
    </submittedName>
</protein>
<feature type="compositionally biased region" description="Low complexity" evidence="14">
    <location>
        <begin position="317"/>
        <end position="331"/>
    </location>
</feature>
<evidence type="ECO:0000259" key="17">
    <source>
        <dbReference type="PROSITE" id="PS50868"/>
    </source>
</evidence>
<feature type="compositionally biased region" description="Low complexity" evidence="14">
    <location>
        <begin position="1"/>
        <end position="15"/>
    </location>
</feature>
<feature type="domain" description="SET" evidence="16">
    <location>
        <begin position="1142"/>
        <end position="1258"/>
    </location>
</feature>
<evidence type="ECO:0000259" key="15">
    <source>
        <dbReference type="PROSITE" id="PS50014"/>
    </source>
</evidence>
<keyword evidence="11 13" id="KW-0103">Bromodomain</keyword>
<accession>A0ABM1MC76</accession>
<evidence type="ECO:0000256" key="12">
    <source>
        <dbReference type="ARBA" id="ARBA00023242"/>
    </source>
</evidence>
<dbReference type="InterPro" id="IPR013083">
    <property type="entry name" value="Znf_RING/FYVE/PHD"/>
</dbReference>
<dbReference type="InterPro" id="IPR043151">
    <property type="entry name" value="BAH_sf"/>
</dbReference>
<keyword evidence="7" id="KW-0479">Metal-binding</keyword>
<keyword evidence="4" id="KW-0489">Methyltransferase</keyword>
<feature type="domain" description="Bromo" evidence="15">
    <location>
        <begin position="1440"/>
        <end position="1510"/>
    </location>
</feature>
<feature type="domain" description="AWS" evidence="19">
    <location>
        <begin position="1098"/>
        <end position="1139"/>
    </location>
</feature>
<dbReference type="InterPro" id="IPR003616">
    <property type="entry name" value="Post-SET_dom"/>
</dbReference>
<evidence type="ECO:0000256" key="8">
    <source>
        <dbReference type="ARBA" id="ARBA00022771"/>
    </source>
</evidence>
<feature type="region of interest" description="Disordered" evidence="14">
    <location>
        <begin position="1291"/>
        <end position="1331"/>
    </location>
</feature>
<dbReference type="PROSITE" id="PS51038">
    <property type="entry name" value="BAH"/>
    <property type="match status" value="1"/>
</dbReference>
<dbReference type="InterPro" id="IPR001025">
    <property type="entry name" value="BAH_dom"/>
</dbReference>
<keyword evidence="12" id="KW-0539">Nucleus</keyword>
<feature type="compositionally biased region" description="Polar residues" evidence="14">
    <location>
        <begin position="81"/>
        <end position="91"/>
    </location>
</feature>
<dbReference type="Pfam" id="PF20826">
    <property type="entry name" value="PHD_5"/>
    <property type="match status" value="1"/>
</dbReference>
<evidence type="ECO:0000256" key="1">
    <source>
        <dbReference type="ARBA" id="ARBA00004123"/>
    </source>
</evidence>
<dbReference type="Gene3D" id="2.170.270.10">
    <property type="entry name" value="SET domain"/>
    <property type="match status" value="1"/>
</dbReference>
<evidence type="ECO:0000256" key="10">
    <source>
        <dbReference type="ARBA" id="ARBA00022853"/>
    </source>
</evidence>
<evidence type="ECO:0000259" key="18">
    <source>
        <dbReference type="PROSITE" id="PS51038"/>
    </source>
</evidence>
<dbReference type="Gene3D" id="3.30.40.10">
    <property type="entry name" value="Zinc/RING finger domain, C3HC4 (zinc finger)"/>
    <property type="match status" value="1"/>
</dbReference>
<organism evidence="20 21">
    <name type="scientific">Nicrophorus vespilloides</name>
    <name type="common">Boreal carrion beetle</name>
    <dbReference type="NCBI Taxonomy" id="110193"/>
    <lineage>
        <taxon>Eukaryota</taxon>
        <taxon>Metazoa</taxon>
        <taxon>Ecdysozoa</taxon>
        <taxon>Arthropoda</taxon>
        <taxon>Hexapoda</taxon>
        <taxon>Insecta</taxon>
        <taxon>Pterygota</taxon>
        <taxon>Neoptera</taxon>
        <taxon>Endopterygota</taxon>
        <taxon>Coleoptera</taxon>
        <taxon>Polyphaga</taxon>
        <taxon>Staphyliniformia</taxon>
        <taxon>Silphidae</taxon>
        <taxon>Nicrophorinae</taxon>
        <taxon>Nicrophorus</taxon>
    </lineage>
</organism>
<feature type="region of interest" description="Disordered" evidence="14">
    <location>
        <begin position="261"/>
        <end position="348"/>
    </location>
</feature>
<dbReference type="InterPro" id="IPR001214">
    <property type="entry name" value="SET_dom"/>
</dbReference>
<dbReference type="InterPro" id="IPR046341">
    <property type="entry name" value="SET_dom_sf"/>
</dbReference>
<dbReference type="Gene3D" id="1.20.920.10">
    <property type="entry name" value="Bromodomain-like"/>
    <property type="match status" value="1"/>
</dbReference>
<dbReference type="InterPro" id="IPR011011">
    <property type="entry name" value="Znf_FYVE_PHD"/>
</dbReference>
<feature type="compositionally biased region" description="Low complexity" evidence="14">
    <location>
        <begin position="120"/>
        <end position="131"/>
    </location>
</feature>
<evidence type="ECO:0000259" key="19">
    <source>
        <dbReference type="PROSITE" id="PS51215"/>
    </source>
</evidence>
<evidence type="ECO:0000256" key="9">
    <source>
        <dbReference type="ARBA" id="ARBA00022833"/>
    </source>
</evidence>
<evidence type="ECO:0000256" key="5">
    <source>
        <dbReference type="ARBA" id="ARBA00022679"/>
    </source>
</evidence>
<dbReference type="SUPFAM" id="SSF57903">
    <property type="entry name" value="FYVE/PHD zinc finger"/>
    <property type="match status" value="1"/>
</dbReference>
<dbReference type="InterPro" id="IPR043320">
    <property type="entry name" value="Bromo_ASH1L"/>
</dbReference>
<keyword evidence="5" id="KW-0808">Transferase</keyword>
<sequence length="1873" mass="212541">MASLPLSRSAPCSSSDSDESDADSAMLASCSLQLQEIRQEDLAAILPDQQELDAFGAFEETEKSSPQTGDASGSDMELPQQAVNAIIQRTTESSSESESHPPPNPSSLYANSLLQQFVAQTQLLSTSTSQSGGADGGSGPNQNGGDAPNALSADDSVKRKRGRPKKINKNPESSKIVDKSLLNIESYTDPNVSPDSGIQNSPDHVSSPDCSPLPVTKGGKYGQQEKKCQGKSSQKIKEQQAKLPVTSNRFDRILYGNTDRVLYPPRRKVGRPPIVKKGPGRPPKNKVESKPAPTKMELKSNKTKKSKSSKDKEIQQLTTNTNSLSLGNTNNKANGVKENSKSSKSTHLYNICERVSKRLELNKDVPQKQEGHSHKTKSNNNRVILGSKNKIDRVKNKYLALKNAKLMHSKHKHKKHKKCKFKILKPLATAHVDPKLNSEIDKLVQDFVKLCNISTCKPAKENVPEILKNIKKVSKKRKTSDNVDRKKKKQSTTTINKEPTSNEQRLPLKKRHYHLTTNENKPEEVIVSEDSKNKNKILVEKKVEQHPQPSPIKSANSSPKVPTINNNEYGVSDHIEEAIEACITKYTSPKLKEVKVEEVSPKEEKPASITATTPKKRHRLEQAAQEIATLQEKPETMENVVSEMNLKRNLTAKLNEVTKRIENNTAQMNTRKKNRLEDLTSNLASKISPAESSDSNKRKKEVKSEVRATVIKYPACKKAKPIEPEILESVVDEKPTGIFMPTVDLEINIPEAADHDTNTIPEVPETIKNDIKTIPTSATTATVASNKIAEVKKRVRKRRAINRTGFPTVKKKKKKIVQEIIVPIINTPEINSCDRVPKDGEEYSSFVERSEKSDTEKVSSDLYKVSKWEVSSECDSLPQEDRIDFDSLDVKQERMSLRNSSPSTSVDTSKKTDTSSDVDDLTLEARIERFRKKNKLRRRHGLERKCNEGHLKKRLRDTSPASSIEAFDKRFKDDRASASGDEKKNRKVPRWRKKCLLAGLFSDYYKEDDETIKMKRNEYVTTKTKLSYNPEEHPYGLLPAPYHCGKYLRCRKIEFQLPYDLWWQHTHSQLPGRDLVPSWNYRKIRTNIYNVKNTAGACEPQPCNCSPQSGCGDDCINRLVLAECPATHKCQNQKIQKHEWSPGIEKFMTESKGWGVRTNSAIKNGDFILEYVGEVVSDQEFKERMASRYVHDTHHYCLHLDGGLVIDGHRMGGDGRFVNHSCQPNCEMQKWSVNGQFRMALFSLREIKPGEELTYDYNFSLFNPAEGQECKCGSENCRGVIGGKSQRVRQIPVQNPPPQAGRVGRPRKNQAKKATSNAKEVVTAPPPLPPPASIVPQMKPISHSQRLFVLEHHCFLLRNLKKVKRVRDRSLTSTVSRTQAPTPTDQISFLNHLNALRQPRNMKTRQLAQAEDDPELHKTVRLANLLRDIFNVVIKYKDGNDEKLSTPFMLCPAKRKVPEYYQKITEPIDLTTIEQNIETGVYKNVESFDADMNRIFTNVIKFYGRTADLGVASTRLKKVYNEAKKESLPKFQHVLGVKPPAKFTSNKKKGEEEDIIRCICGMFRDEGLMIQCERCLVWQHCECVKANADAPSYHCEKCVARDVDYEIPMDEYTEHGHQYYMTLMRGELQLRQGDTVYVLRDIPIPGTDKKHTYDTIGEIKYADLDIFRIERLWKDSKNGTRFAYGHHYLRPHETYHEPTRKFYSNEVMRVPLYEAVPVELIISHCWVMDFNTYCKGRPIGAPEEHIYICEYRVDKGARLFSKVSKSKFPICTKTYAFERFDTRLKVTRTYTPHDLDPMYTKQRGRKPQEVEEVKETVPAIPAAVHVPIVRTPTEQKARLNGILLNLLSKLPTKQSLDVSYLLEGGRRRGKNRL</sequence>
<feature type="region of interest" description="Disordered" evidence="14">
    <location>
        <begin position="597"/>
        <end position="616"/>
    </location>
</feature>
<dbReference type="InterPro" id="IPR006560">
    <property type="entry name" value="AWS_dom"/>
</dbReference>
<feature type="region of interest" description="Disordered" evidence="14">
    <location>
        <begin position="473"/>
        <end position="517"/>
    </location>
</feature>
<feature type="region of interest" description="Disordered" evidence="14">
    <location>
        <begin position="682"/>
        <end position="702"/>
    </location>
</feature>
<dbReference type="SMART" id="SM00249">
    <property type="entry name" value="PHD"/>
    <property type="match status" value="1"/>
</dbReference>
<dbReference type="PROSITE" id="PS51215">
    <property type="entry name" value="AWS"/>
    <property type="match status" value="1"/>
</dbReference>
<evidence type="ECO:0000256" key="3">
    <source>
        <dbReference type="ARBA" id="ARBA00022454"/>
    </source>
</evidence>
<dbReference type="PROSITE" id="PS50280">
    <property type="entry name" value="SET"/>
    <property type="match status" value="1"/>
</dbReference>